<dbReference type="RefSeq" id="WP_276728776.1">
    <property type="nucleotide sequence ID" value="NZ_JAFKMR010000013.1"/>
</dbReference>
<dbReference type="AlphaFoldDB" id="A0A8I1MUG9"/>
<accession>A0A8I1MUG9</accession>
<comment type="caution">
    <text evidence="1">The sequence shown here is derived from an EMBL/GenBank/DDBJ whole genome shotgun (WGS) entry which is preliminary data.</text>
</comment>
<proteinExistence type="predicted"/>
<evidence type="ECO:0000313" key="1">
    <source>
        <dbReference type="EMBL" id="MBN8743688.1"/>
    </source>
</evidence>
<dbReference type="PROSITE" id="PS51257">
    <property type="entry name" value="PROKAR_LIPOPROTEIN"/>
    <property type="match status" value="1"/>
</dbReference>
<name>A0A8I1MUG9_THIA3</name>
<dbReference type="Proteomes" id="UP000664800">
    <property type="component" value="Unassembled WGS sequence"/>
</dbReference>
<evidence type="ECO:0000313" key="2">
    <source>
        <dbReference type="Proteomes" id="UP000664800"/>
    </source>
</evidence>
<gene>
    <name evidence="1" type="ORF">J0I24_05205</name>
</gene>
<sequence>MLTGLRSWRLSRRWMRLAAPAALAGLLLTGCGGGGSSAPPPPPSVTLSSPATGSNVAAVSIRQLQSAPSITANTPYVDVKVCDASGNCQTIPDVMVDTGSAGLRLFANKVALNLPGIASGGGTLAACAQFASGYAWGSMHLATVQVGGEVTTTAIPVQFMNDPALPAAPSTCAAQGIDFATRFAPVANGILGISNFIHDCGAGCTAATPAADRPAMYYRCASGACSQTSAELSQQGTNPISAFAVDNNGSILTLPAVAPGGAASATGTLVFGIGTQSNNALPAGAEIFPIGQDAYIDGRIDGVMGRGFIDSGSNGYFLDLDPSVARCTPNAAFSWYCPSSPVALTVQLSGASSAQTLVIGNAQTMFDQQFTALPALGGTAAIAQFADLGLPFFYGRPIATGLEDSSSASAPYGYWAF</sequence>
<reference evidence="1" key="1">
    <citation type="submission" date="2021-02" db="EMBL/GenBank/DDBJ databases">
        <title>Thiocyanate and organic carbon inputs drive convergent selection for specific autotrophic Afipia and Thiobacillus strains within complex microbiomes.</title>
        <authorList>
            <person name="Huddy R.J."/>
            <person name="Sachdeva R."/>
            <person name="Kadzinga F."/>
            <person name="Kantor R.S."/>
            <person name="Harrison S.T.L."/>
            <person name="Banfield J.F."/>
        </authorList>
    </citation>
    <scope>NUCLEOTIDE SEQUENCE</scope>
    <source>
        <strain evidence="1">SCN18_13_7_16_R3_B_64_19</strain>
    </source>
</reference>
<protein>
    <submittedName>
        <fullName evidence="1">DUF3443 domain-containing protein</fullName>
    </submittedName>
</protein>
<organism evidence="1 2">
    <name type="scientific">Thiomonas arsenitoxydans (strain DSM 22701 / CIP 110005 / 3As)</name>
    <dbReference type="NCBI Taxonomy" id="426114"/>
    <lineage>
        <taxon>Bacteria</taxon>
        <taxon>Pseudomonadati</taxon>
        <taxon>Pseudomonadota</taxon>
        <taxon>Betaproteobacteria</taxon>
        <taxon>Burkholderiales</taxon>
        <taxon>Thiomonas</taxon>
    </lineage>
</organism>
<dbReference type="InterPro" id="IPR021847">
    <property type="entry name" value="DUF3443"/>
</dbReference>
<dbReference type="Pfam" id="PF11925">
    <property type="entry name" value="DUF3443"/>
    <property type="match status" value="1"/>
</dbReference>
<dbReference type="EMBL" id="JAFKMR010000013">
    <property type="protein sequence ID" value="MBN8743688.1"/>
    <property type="molecule type" value="Genomic_DNA"/>
</dbReference>